<reference evidence="5 6" key="2">
    <citation type="journal article" date="2022" name="Arch. Microbiol.">
        <title>Rhodococcus pseudokoreensis sp. nov. isolated from the rhizosphere of young M26 apple rootstocks.</title>
        <authorList>
            <person name="Kampfer P."/>
            <person name="Glaeser S.P."/>
            <person name="Blom J."/>
            <person name="Wolf J."/>
            <person name="Benning S."/>
            <person name="Schloter M."/>
            <person name="Neumann-Schaal M."/>
        </authorList>
    </citation>
    <scope>NUCLEOTIDE SEQUENCE [LARGE SCALE GENOMIC DNA]</scope>
    <source>
        <strain evidence="5 6">R79</strain>
    </source>
</reference>
<organism evidence="5 6">
    <name type="scientific">Rhodococcus pseudokoreensis</name>
    <dbReference type="NCBI Taxonomy" id="2811421"/>
    <lineage>
        <taxon>Bacteria</taxon>
        <taxon>Bacillati</taxon>
        <taxon>Actinomycetota</taxon>
        <taxon>Actinomycetes</taxon>
        <taxon>Mycobacteriales</taxon>
        <taxon>Nocardiaceae</taxon>
        <taxon>Rhodococcus</taxon>
    </lineage>
</organism>
<dbReference type="PROSITE" id="PS00356">
    <property type="entry name" value="HTH_LACI_1"/>
    <property type="match status" value="1"/>
</dbReference>
<dbReference type="Pfam" id="PF13377">
    <property type="entry name" value="Peripla_BP_3"/>
    <property type="match status" value="1"/>
</dbReference>
<dbReference type="SUPFAM" id="SSF53822">
    <property type="entry name" value="Periplasmic binding protein-like I"/>
    <property type="match status" value="1"/>
</dbReference>
<dbReference type="SUPFAM" id="SSF47413">
    <property type="entry name" value="lambda repressor-like DNA-binding domains"/>
    <property type="match status" value="1"/>
</dbReference>
<keyword evidence="6" id="KW-1185">Reference proteome</keyword>
<dbReference type="GO" id="GO:0003677">
    <property type="term" value="F:DNA binding"/>
    <property type="evidence" value="ECO:0007669"/>
    <property type="project" value="UniProtKB-KW"/>
</dbReference>
<evidence type="ECO:0000256" key="3">
    <source>
        <dbReference type="ARBA" id="ARBA00023163"/>
    </source>
</evidence>
<keyword evidence="1" id="KW-0805">Transcription regulation</keyword>
<proteinExistence type="predicted"/>
<dbReference type="Gene3D" id="1.10.260.40">
    <property type="entry name" value="lambda repressor-like DNA-binding domains"/>
    <property type="match status" value="1"/>
</dbReference>
<name>A0A974ZVC6_9NOCA</name>
<dbReference type="Proteomes" id="UP000662986">
    <property type="component" value="Chromosome"/>
</dbReference>
<sequence length="339" mass="36320">MAASMREVAALAGVSMGTISNVLNHPELVSEATRQRVHAAITQLGFVRNDAARQLRAGQSRMLAVVVLDARNPFFVDVASGAEAVAEANELLMVMVSTGESEERENRQLGQLMEQRVHGILLCPTGESTPMLANLDRQGTPVVLLDRGSRTPGRSSVAVDDVHGGRIAARHLMDRGHRNLVFVGGPDSIRQVRDRRDGAIGAVAESANTRMRTVATRSLSIEAGAEAAREILAMSGEDRPTAAFCANDLLALGVLQEFIQHGKRVPDDLAIVGYDDIDYAAGAAVPLTSVAQPRNELGRAAAELLLDQVNNPDTHQHQQLSFTPTLVVRESTAPRPVRG</sequence>
<dbReference type="SMART" id="SM00354">
    <property type="entry name" value="HTH_LACI"/>
    <property type="match status" value="1"/>
</dbReference>
<dbReference type="PROSITE" id="PS50932">
    <property type="entry name" value="HTH_LACI_2"/>
    <property type="match status" value="1"/>
</dbReference>
<dbReference type="InterPro" id="IPR010982">
    <property type="entry name" value="Lambda_DNA-bd_dom_sf"/>
</dbReference>
<dbReference type="Gene3D" id="3.40.50.2300">
    <property type="match status" value="2"/>
</dbReference>
<evidence type="ECO:0000259" key="4">
    <source>
        <dbReference type="PROSITE" id="PS50932"/>
    </source>
</evidence>
<dbReference type="InterPro" id="IPR000843">
    <property type="entry name" value="HTH_LacI"/>
</dbReference>
<dbReference type="RefSeq" id="WP_206007556.1">
    <property type="nucleotide sequence ID" value="NZ_CP070619.1"/>
</dbReference>
<feature type="domain" description="HTH lacI-type" evidence="4">
    <location>
        <begin position="3"/>
        <end position="57"/>
    </location>
</feature>
<evidence type="ECO:0000313" key="5">
    <source>
        <dbReference type="EMBL" id="QSE91227.1"/>
    </source>
</evidence>
<dbReference type="CDD" id="cd01392">
    <property type="entry name" value="HTH_LacI"/>
    <property type="match status" value="1"/>
</dbReference>
<accession>A0A974ZVC6</accession>
<dbReference type="EMBL" id="CP070619">
    <property type="protein sequence ID" value="QSE91227.1"/>
    <property type="molecule type" value="Genomic_DNA"/>
</dbReference>
<evidence type="ECO:0000256" key="1">
    <source>
        <dbReference type="ARBA" id="ARBA00023015"/>
    </source>
</evidence>
<dbReference type="InterPro" id="IPR028082">
    <property type="entry name" value="Peripla_BP_I"/>
</dbReference>
<evidence type="ECO:0000313" key="6">
    <source>
        <dbReference type="Proteomes" id="UP000662986"/>
    </source>
</evidence>
<dbReference type="Pfam" id="PF00356">
    <property type="entry name" value="LacI"/>
    <property type="match status" value="1"/>
</dbReference>
<reference evidence="5 6" key="1">
    <citation type="journal article" date="2021" name="Microbiol. Resour. Announc.">
        <title>Complete Genome Sequences of Two Rhodococcus sp. Strains with Large and Linear Chromosomes, Isolated from Apple Rhizosphere.</title>
        <authorList>
            <person name="Benning S."/>
            <person name="Brugnone N."/>
            <person name="Siani R."/>
            <person name="Kublik S."/>
            <person name="Schloter M."/>
            <person name="Rad V."/>
        </authorList>
    </citation>
    <scope>NUCLEOTIDE SEQUENCE [LARGE SCALE GENOMIC DNA]</scope>
    <source>
        <strain evidence="5 6">R79</strain>
    </source>
</reference>
<gene>
    <name evidence="5" type="ORF">JWS13_22635</name>
</gene>
<evidence type="ECO:0000256" key="2">
    <source>
        <dbReference type="ARBA" id="ARBA00023125"/>
    </source>
</evidence>
<dbReference type="PANTHER" id="PTHR30146">
    <property type="entry name" value="LACI-RELATED TRANSCRIPTIONAL REPRESSOR"/>
    <property type="match status" value="1"/>
</dbReference>
<protein>
    <submittedName>
        <fullName evidence="5">LacI family DNA-binding transcriptional regulator</fullName>
    </submittedName>
</protein>
<dbReference type="InterPro" id="IPR046335">
    <property type="entry name" value="LacI/GalR-like_sensor"/>
</dbReference>
<keyword evidence="3" id="KW-0804">Transcription</keyword>
<keyword evidence="2 5" id="KW-0238">DNA-binding</keyword>
<dbReference type="PANTHER" id="PTHR30146:SF109">
    <property type="entry name" value="HTH-TYPE TRANSCRIPTIONAL REGULATOR GALS"/>
    <property type="match status" value="1"/>
</dbReference>